<evidence type="ECO:0000313" key="2">
    <source>
        <dbReference type="Proteomes" id="UP000694892"/>
    </source>
</evidence>
<organism evidence="1 2">
    <name type="scientific">Xenopus laevis</name>
    <name type="common">African clawed frog</name>
    <dbReference type="NCBI Taxonomy" id="8355"/>
    <lineage>
        <taxon>Eukaryota</taxon>
        <taxon>Metazoa</taxon>
        <taxon>Chordata</taxon>
        <taxon>Craniata</taxon>
        <taxon>Vertebrata</taxon>
        <taxon>Euteleostomi</taxon>
        <taxon>Amphibia</taxon>
        <taxon>Batrachia</taxon>
        <taxon>Anura</taxon>
        <taxon>Pipoidea</taxon>
        <taxon>Pipidae</taxon>
        <taxon>Xenopodinae</taxon>
        <taxon>Xenopus</taxon>
        <taxon>Xenopus</taxon>
    </lineage>
</organism>
<proteinExistence type="predicted"/>
<dbReference type="AlphaFoldDB" id="A0A974C750"/>
<sequence length="82" mass="9805">MFCDNRPHSYWLVRIAGSLEFYGVVSKQSTKRSCLHNSGSFYLYTDLWYVCIYTCYSKHSIKKIQLLNRFCYFFVIMTLATF</sequence>
<reference evidence="2" key="1">
    <citation type="journal article" date="2016" name="Nature">
        <title>Genome evolution in the allotetraploid frog Xenopus laevis.</title>
        <authorList>
            <person name="Session A.M."/>
            <person name="Uno Y."/>
            <person name="Kwon T."/>
            <person name="Chapman J.A."/>
            <person name="Toyoda A."/>
            <person name="Takahashi S."/>
            <person name="Fukui A."/>
            <person name="Hikosaka A."/>
            <person name="Suzuki A."/>
            <person name="Kondo M."/>
            <person name="van Heeringen S.J."/>
            <person name="Quigley I."/>
            <person name="Heinz S."/>
            <person name="Ogino H."/>
            <person name="Ochi H."/>
            <person name="Hellsten U."/>
            <person name="Lyons J.B."/>
            <person name="Simakov O."/>
            <person name="Putnam N."/>
            <person name="Stites J."/>
            <person name="Kuroki Y."/>
            <person name="Tanaka T."/>
            <person name="Michiue T."/>
            <person name="Watanabe M."/>
            <person name="Bogdanovic O."/>
            <person name="Lister R."/>
            <person name="Georgiou G."/>
            <person name="Paranjpe S.S."/>
            <person name="van Kruijsbergen I."/>
            <person name="Shu S."/>
            <person name="Carlson J."/>
            <person name="Kinoshita T."/>
            <person name="Ohta Y."/>
            <person name="Mawaribuchi S."/>
            <person name="Jenkins J."/>
            <person name="Grimwood J."/>
            <person name="Schmutz J."/>
            <person name="Mitros T."/>
            <person name="Mozaffari S.V."/>
            <person name="Suzuki Y."/>
            <person name="Haramoto Y."/>
            <person name="Yamamoto T.S."/>
            <person name="Takagi C."/>
            <person name="Heald R."/>
            <person name="Miller K."/>
            <person name="Haudenschild C."/>
            <person name="Kitzman J."/>
            <person name="Nakayama T."/>
            <person name="Izutsu Y."/>
            <person name="Robert J."/>
            <person name="Fortriede J."/>
            <person name="Burns K."/>
            <person name="Lotay V."/>
            <person name="Karimi K."/>
            <person name="Yasuoka Y."/>
            <person name="Dichmann D.S."/>
            <person name="Flajnik M.F."/>
            <person name="Houston D.W."/>
            <person name="Shendure J."/>
            <person name="DuPasquier L."/>
            <person name="Vize P.D."/>
            <person name="Zorn A.M."/>
            <person name="Ito M."/>
            <person name="Marcotte E.M."/>
            <person name="Wallingford J.B."/>
            <person name="Ito Y."/>
            <person name="Asashima M."/>
            <person name="Ueno N."/>
            <person name="Matsuda Y."/>
            <person name="Veenstra G.J."/>
            <person name="Fujiyama A."/>
            <person name="Harland R.M."/>
            <person name="Taira M."/>
            <person name="Rokhsar D.S."/>
        </authorList>
    </citation>
    <scope>NUCLEOTIDE SEQUENCE [LARGE SCALE GENOMIC DNA]</scope>
    <source>
        <strain evidence="2">J</strain>
    </source>
</reference>
<dbReference type="Proteomes" id="UP000694892">
    <property type="component" value="Chromosome 8L"/>
</dbReference>
<protein>
    <submittedName>
        <fullName evidence="1">Uncharacterized protein</fullName>
    </submittedName>
</protein>
<name>A0A974C750_XENLA</name>
<dbReference type="EMBL" id="CM004480">
    <property type="protein sequence ID" value="OCT67778.1"/>
    <property type="molecule type" value="Genomic_DNA"/>
</dbReference>
<gene>
    <name evidence="1" type="ORF">XELAEV_18039082mg</name>
</gene>
<evidence type="ECO:0000313" key="1">
    <source>
        <dbReference type="EMBL" id="OCT67778.1"/>
    </source>
</evidence>
<accession>A0A974C750</accession>